<dbReference type="AlphaFoldDB" id="A0A2N3NCG6"/>
<dbReference type="EMBL" id="NLAX01000008">
    <property type="protein sequence ID" value="PKS10119.1"/>
    <property type="molecule type" value="Genomic_DNA"/>
</dbReference>
<dbReference type="Pfam" id="PF13489">
    <property type="entry name" value="Methyltransf_23"/>
    <property type="match status" value="1"/>
</dbReference>
<dbReference type="SUPFAM" id="SSF53335">
    <property type="entry name" value="S-adenosyl-L-methionine-dependent methyltransferases"/>
    <property type="match status" value="1"/>
</dbReference>
<evidence type="ECO:0000256" key="2">
    <source>
        <dbReference type="SAM" id="MobiDB-lite"/>
    </source>
</evidence>
<comment type="similarity">
    <text evidence="1">Belongs to the methyltransferase superfamily. LaeA methyltransferase family.</text>
</comment>
<dbReference type="CDD" id="cd02440">
    <property type="entry name" value="AdoMet_MTases"/>
    <property type="match status" value="1"/>
</dbReference>
<evidence type="ECO:0000313" key="4">
    <source>
        <dbReference type="Proteomes" id="UP000233524"/>
    </source>
</evidence>
<dbReference type="VEuPathDB" id="FungiDB:jhhlp_001869"/>
<dbReference type="OrthoDB" id="2013972at2759"/>
<evidence type="ECO:0000313" key="3">
    <source>
        <dbReference type="EMBL" id="PKS10119.1"/>
    </source>
</evidence>
<comment type="caution">
    <text evidence="3">The sequence shown here is derived from an EMBL/GenBank/DDBJ whole genome shotgun (WGS) entry which is preliminary data.</text>
</comment>
<proteinExistence type="inferred from homology"/>
<accession>A0A2N3NCG6</accession>
<feature type="compositionally biased region" description="Polar residues" evidence="2">
    <location>
        <begin position="1"/>
        <end position="18"/>
    </location>
</feature>
<protein>
    <recommendedName>
        <fullName evidence="5">Methyltransferase domain-containing protein</fullName>
    </recommendedName>
</protein>
<sequence length="375" mass="41675">MTDKNPAQKTTSAGNSPGKSPRGKSPVSPAQLADPASGILPAEHWEQVAEGYDDRDAESAISLDPSSTASISSSILKYRTLHGRRYHSEVGNAEYWGANDEKQSESLDLNHHTMTLSCDGKLFLAPLEKGKVAKALDVGTGTGVWAIDFADEFPNSEVIGTDISPIQPGWIPPNLRFEIEDCTQPWTFNADSFDYIHMRWLIGSIPDWSQLFAEAFKACRPGGWVESLEPECRCESDDGTVTDDTAFGQWGKIFAEGQKKTGRTFTVVREGLQRKCMEEAGFVDIQEFTFKLPVGPWPKDPKMKEIGQLAHMVMEADVEGYVLFIASTLGWSREQIQVFVAHMRREARQGKIHPYYLQKVVWGRKPETPAAETTS</sequence>
<evidence type="ECO:0000256" key="1">
    <source>
        <dbReference type="ARBA" id="ARBA00038158"/>
    </source>
</evidence>
<dbReference type="InterPro" id="IPR029063">
    <property type="entry name" value="SAM-dependent_MTases_sf"/>
</dbReference>
<dbReference type="GO" id="GO:0008168">
    <property type="term" value="F:methyltransferase activity"/>
    <property type="evidence" value="ECO:0007669"/>
    <property type="project" value="TreeGrafter"/>
</dbReference>
<reference evidence="3 4" key="1">
    <citation type="journal article" date="2017" name="G3 (Bethesda)">
        <title>First Draft Genome Sequence of the Pathogenic Fungus Lomentospora prolificans (Formerly Scedosporium prolificans).</title>
        <authorList>
            <person name="Luo R."/>
            <person name="Zimin A."/>
            <person name="Workman R."/>
            <person name="Fan Y."/>
            <person name="Pertea G."/>
            <person name="Grossman N."/>
            <person name="Wear M.P."/>
            <person name="Jia B."/>
            <person name="Miller H."/>
            <person name="Casadevall A."/>
            <person name="Timp W."/>
            <person name="Zhang S.X."/>
            <person name="Salzberg S.L."/>
        </authorList>
    </citation>
    <scope>NUCLEOTIDE SEQUENCE [LARGE SCALE GENOMIC DNA]</scope>
    <source>
        <strain evidence="3 4">JHH-5317</strain>
    </source>
</reference>
<gene>
    <name evidence="3" type="ORF">jhhlp_001869</name>
</gene>
<dbReference type="Proteomes" id="UP000233524">
    <property type="component" value="Unassembled WGS sequence"/>
</dbReference>
<dbReference type="PANTHER" id="PTHR43591">
    <property type="entry name" value="METHYLTRANSFERASE"/>
    <property type="match status" value="1"/>
</dbReference>
<dbReference type="PANTHER" id="PTHR43591:SF10">
    <property type="entry name" value="ABC TRANSMEMBRANE TYPE-1 DOMAIN-CONTAINING PROTEIN-RELATED"/>
    <property type="match status" value="1"/>
</dbReference>
<dbReference type="STRING" id="41688.A0A2N3NCG6"/>
<evidence type="ECO:0008006" key="5">
    <source>
        <dbReference type="Google" id="ProtNLM"/>
    </source>
</evidence>
<feature type="region of interest" description="Disordered" evidence="2">
    <location>
        <begin position="1"/>
        <end position="45"/>
    </location>
</feature>
<dbReference type="Gene3D" id="3.40.50.150">
    <property type="entry name" value="Vaccinia Virus protein VP39"/>
    <property type="match status" value="1"/>
</dbReference>
<name>A0A2N3NCG6_9PEZI</name>
<keyword evidence="4" id="KW-1185">Reference proteome</keyword>
<organism evidence="3 4">
    <name type="scientific">Lomentospora prolificans</name>
    <dbReference type="NCBI Taxonomy" id="41688"/>
    <lineage>
        <taxon>Eukaryota</taxon>
        <taxon>Fungi</taxon>
        <taxon>Dikarya</taxon>
        <taxon>Ascomycota</taxon>
        <taxon>Pezizomycotina</taxon>
        <taxon>Sordariomycetes</taxon>
        <taxon>Hypocreomycetidae</taxon>
        <taxon>Microascales</taxon>
        <taxon>Microascaceae</taxon>
        <taxon>Lomentospora</taxon>
    </lineage>
</organism>
<dbReference type="InParanoid" id="A0A2N3NCG6"/>